<dbReference type="SUPFAM" id="SSF53613">
    <property type="entry name" value="Ribokinase-like"/>
    <property type="match status" value="1"/>
</dbReference>
<evidence type="ECO:0000256" key="5">
    <source>
        <dbReference type="ARBA" id="ARBA00022840"/>
    </source>
</evidence>
<dbReference type="NCBIfam" id="TIGR03168">
    <property type="entry name" value="1-PFK"/>
    <property type="match status" value="1"/>
</dbReference>
<dbReference type="GO" id="GO:0005524">
    <property type="term" value="F:ATP binding"/>
    <property type="evidence" value="ECO:0007669"/>
    <property type="project" value="UniProtKB-KW"/>
</dbReference>
<keyword evidence="2 6" id="KW-0808">Transferase</keyword>
<dbReference type="GO" id="GO:0005829">
    <property type="term" value="C:cytosol"/>
    <property type="evidence" value="ECO:0007669"/>
    <property type="project" value="TreeGrafter"/>
</dbReference>
<comment type="similarity">
    <text evidence="1">Belongs to the carbohydrate kinase pfkB family.</text>
</comment>
<dbReference type="Proteomes" id="UP000234239">
    <property type="component" value="Unassembled WGS sequence"/>
</dbReference>
<dbReference type="EMBL" id="PKGY01000002">
    <property type="protein sequence ID" value="PKZ22320.1"/>
    <property type="molecule type" value="Genomic_DNA"/>
</dbReference>
<organism evidence="8 9">
    <name type="scientific">Aerococcus sanguinicola</name>
    <dbReference type="NCBI Taxonomy" id="119206"/>
    <lineage>
        <taxon>Bacteria</taxon>
        <taxon>Bacillati</taxon>
        <taxon>Bacillota</taxon>
        <taxon>Bacilli</taxon>
        <taxon>Lactobacillales</taxon>
        <taxon>Aerococcaceae</taxon>
        <taxon>Aerococcus</taxon>
    </lineage>
</organism>
<comment type="similarity">
    <text evidence="6">Belongs to the carbohydrate kinase PfkB family. LacC subfamily.</text>
</comment>
<dbReference type="GO" id="GO:2001059">
    <property type="term" value="P:D-tagatose 6-phosphate catabolic process"/>
    <property type="evidence" value="ECO:0007669"/>
    <property type="project" value="UniProtKB-UniPathway"/>
</dbReference>
<keyword evidence="4 8" id="KW-0418">Kinase</keyword>
<sequence length="312" mass="34466">MFYTCTLNPAIDLFIDTDKLLPNTVNRTNNYDVIANGKGVNVSLILKKLGIDSCALSIGGGFTFHFIEDYLREQGIDTHFIQTEGTTRINVFTRVREADLEYKLVNPGPQVSKETLDSLMSKIYTLNSDDFLIVSGSFAKGISPDQLITLAELSSIQGFKLIIDTSYPTVMDCLPYQPLLIKPNEEEIASWFEIDDEEELTFDDYIHYAKILITKGAQNILLSLGSQGALFINENTILYGNAPKGKVINTACSGDTMLGTFIAYCHQGSSYEEALKYSLAAGSSTAFTTALTDFTDTDDLTKDITIKRIEGD</sequence>
<dbReference type="UniPathway" id="UPA00704">
    <property type="reaction ID" value="UER00715"/>
</dbReference>
<reference evidence="8 9" key="1">
    <citation type="submission" date="2017-12" db="EMBL/GenBank/DDBJ databases">
        <title>Phylogenetic diversity of female urinary microbiome.</title>
        <authorList>
            <person name="Thomas-White K."/>
            <person name="Wolfe A.J."/>
        </authorList>
    </citation>
    <scope>NUCLEOTIDE SEQUENCE [LARGE SCALE GENOMIC DNA]</scope>
    <source>
        <strain evidence="8 9">UMB0139</strain>
    </source>
</reference>
<dbReference type="InterPro" id="IPR017583">
    <property type="entry name" value="Tagatose/fructose_Pkinase"/>
</dbReference>
<evidence type="ECO:0000256" key="3">
    <source>
        <dbReference type="ARBA" id="ARBA00022741"/>
    </source>
</evidence>
<proteinExistence type="inferred from homology"/>
<evidence type="ECO:0000256" key="4">
    <source>
        <dbReference type="ARBA" id="ARBA00022777"/>
    </source>
</evidence>
<comment type="caution">
    <text evidence="8">The sequence shown here is derived from an EMBL/GenBank/DDBJ whole genome shotgun (WGS) entry which is preliminary data.</text>
</comment>
<accession>A0A2I1MQA0</accession>
<dbReference type="EC" id="2.7.1.144" evidence="6"/>
<dbReference type="Pfam" id="PF00294">
    <property type="entry name" value="PfkB"/>
    <property type="match status" value="1"/>
</dbReference>
<evidence type="ECO:0000256" key="2">
    <source>
        <dbReference type="ARBA" id="ARBA00022679"/>
    </source>
</evidence>
<dbReference type="PANTHER" id="PTHR46566:SF1">
    <property type="entry name" value="1-PHOSPHOFRUCTOKINASE"/>
    <property type="match status" value="1"/>
</dbReference>
<gene>
    <name evidence="8" type="primary">pfkB</name>
    <name evidence="8" type="ORF">CYJ28_04190</name>
</gene>
<dbReference type="NCBIfam" id="TIGR03828">
    <property type="entry name" value="pfkB"/>
    <property type="match status" value="1"/>
</dbReference>
<evidence type="ECO:0000313" key="8">
    <source>
        <dbReference type="EMBL" id="PKZ22320.1"/>
    </source>
</evidence>
<dbReference type="PIRSF" id="PIRSF000535">
    <property type="entry name" value="1PFK/6PFK/LacC"/>
    <property type="match status" value="1"/>
</dbReference>
<dbReference type="PANTHER" id="PTHR46566">
    <property type="entry name" value="1-PHOSPHOFRUCTOKINASE-RELATED"/>
    <property type="match status" value="1"/>
</dbReference>
<dbReference type="InterPro" id="IPR029056">
    <property type="entry name" value="Ribokinase-like"/>
</dbReference>
<comment type="catalytic activity">
    <reaction evidence="6">
        <text>D-tagatofuranose 6-phosphate + ATP = D-tagatofuranose 1,6-bisphosphate + ADP + H(+)</text>
        <dbReference type="Rhea" id="RHEA:12420"/>
        <dbReference type="ChEBI" id="CHEBI:15378"/>
        <dbReference type="ChEBI" id="CHEBI:30616"/>
        <dbReference type="ChEBI" id="CHEBI:58694"/>
        <dbReference type="ChEBI" id="CHEBI:58695"/>
        <dbReference type="ChEBI" id="CHEBI:456216"/>
        <dbReference type="EC" id="2.7.1.144"/>
    </reaction>
</comment>
<dbReference type="OrthoDB" id="9801219at2"/>
<feature type="domain" description="Carbohydrate kinase PfkB" evidence="7">
    <location>
        <begin position="11"/>
        <end position="289"/>
    </location>
</feature>
<evidence type="ECO:0000256" key="1">
    <source>
        <dbReference type="ARBA" id="ARBA00005380"/>
    </source>
</evidence>
<evidence type="ECO:0000313" key="9">
    <source>
        <dbReference type="Proteomes" id="UP000234239"/>
    </source>
</evidence>
<dbReference type="InterPro" id="IPR011611">
    <property type="entry name" value="PfkB_dom"/>
</dbReference>
<dbReference type="InterPro" id="IPR022463">
    <property type="entry name" value="1-PFruKinase"/>
</dbReference>
<dbReference type="Gene3D" id="3.40.1190.20">
    <property type="match status" value="1"/>
</dbReference>
<comment type="pathway">
    <text evidence="6">Carbohydrate metabolism; D-tagatose 6-phosphate degradation; D-glyceraldehyde 3-phosphate and glycerone phosphate from D-tagatose 6-phosphate: step 1/2.</text>
</comment>
<evidence type="ECO:0000259" key="7">
    <source>
        <dbReference type="Pfam" id="PF00294"/>
    </source>
</evidence>
<evidence type="ECO:0000256" key="6">
    <source>
        <dbReference type="PIRNR" id="PIRNR000535"/>
    </source>
</evidence>
<keyword evidence="3 6" id="KW-0547">Nucleotide-binding</keyword>
<dbReference type="GO" id="GO:0008662">
    <property type="term" value="F:1-phosphofructokinase activity"/>
    <property type="evidence" value="ECO:0007669"/>
    <property type="project" value="InterPro"/>
</dbReference>
<dbReference type="AlphaFoldDB" id="A0A2I1MQA0"/>
<dbReference type="RefSeq" id="WP_101603583.1">
    <property type="nucleotide sequence ID" value="NZ_PKGY01000002.1"/>
</dbReference>
<dbReference type="CDD" id="cd01164">
    <property type="entry name" value="FruK_PfkB_like"/>
    <property type="match status" value="1"/>
</dbReference>
<name>A0A2I1MQA0_9LACT</name>
<keyword evidence="6" id="KW-0423">Lactose metabolism</keyword>
<dbReference type="GO" id="GO:0005988">
    <property type="term" value="P:lactose metabolic process"/>
    <property type="evidence" value="ECO:0007669"/>
    <property type="project" value="UniProtKB-KW"/>
</dbReference>
<protein>
    <recommendedName>
        <fullName evidence="6">Tagatose-6-phosphate kinase</fullName>
        <ecNumber evidence="6">2.7.1.144</ecNumber>
    </recommendedName>
</protein>
<dbReference type="GO" id="GO:0009024">
    <property type="term" value="F:tagatose-6-phosphate kinase activity"/>
    <property type="evidence" value="ECO:0007669"/>
    <property type="project" value="UniProtKB-EC"/>
</dbReference>
<keyword evidence="5 6" id="KW-0067">ATP-binding</keyword>